<dbReference type="SUPFAM" id="SSF51905">
    <property type="entry name" value="FAD/NAD(P)-binding domain"/>
    <property type="match status" value="1"/>
</dbReference>
<keyword evidence="6 9" id="KW-0285">Flavoprotein</keyword>
<keyword evidence="7 9" id="KW-0274">FAD</keyword>
<evidence type="ECO:0000256" key="2">
    <source>
        <dbReference type="ARBA" id="ARBA00001974"/>
    </source>
</evidence>
<dbReference type="NCBIfam" id="TIGR01320">
    <property type="entry name" value="mal_quin_oxido"/>
    <property type="match status" value="1"/>
</dbReference>
<evidence type="ECO:0000256" key="6">
    <source>
        <dbReference type="ARBA" id="ARBA00022630"/>
    </source>
</evidence>
<dbReference type="Gene3D" id="3.50.50.60">
    <property type="entry name" value="FAD/NAD(P)-binding domain"/>
    <property type="match status" value="1"/>
</dbReference>
<evidence type="ECO:0000256" key="8">
    <source>
        <dbReference type="ARBA" id="ARBA00023002"/>
    </source>
</evidence>
<dbReference type="EMBL" id="CP115396">
    <property type="protein sequence ID" value="WBO85450.1"/>
    <property type="molecule type" value="Genomic_DNA"/>
</dbReference>
<evidence type="ECO:0000313" key="11">
    <source>
        <dbReference type="Proteomes" id="UP001211872"/>
    </source>
</evidence>
<dbReference type="InterPro" id="IPR036188">
    <property type="entry name" value="FAD/NAD-bd_sf"/>
</dbReference>
<evidence type="ECO:0000256" key="1">
    <source>
        <dbReference type="ARBA" id="ARBA00001139"/>
    </source>
</evidence>
<evidence type="ECO:0000256" key="9">
    <source>
        <dbReference type="HAMAP-Rule" id="MF_00212"/>
    </source>
</evidence>
<dbReference type="PANTHER" id="PTHR43104:SF2">
    <property type="entry name" value="L-2-HYDROXYGLUTARATE DEHYDROGENASE, MITOCHONDRIAL"/>
    <property type="match status" value="1"/>
</dbReference>
<comment type="similarity">
    <text evidence="4 9">Belongs to the MQO family.</text>
</comment>
<evidence type="ECO:0000256" key="7">
    <source>
        <dbReference type="ARBA" id="ARBA00022827"/>
    </source>
</evidence>
<dbReference type="NCBIfam" id="NF003612">
    <property type="entry name" value="PRK05257.3-3"/>
    <property type="match status" value="1"/>
</dbReference>
<dbReference type="NCBIfam" id="NF003609">
    <property type="entry name" value="PRK05257.2-5"/>
    <property type="match status" value="1"/>
</dbReference>
<dbReference type="PANTHER" id="PTHR43104">
    <property type="entry name" value="L-2-HYDROXYGLUTARATE DEHYDROGENASE, MITOCHONDRIAL"/>
    <property type="match status" value="1"/>
</dbReference>
<dbReference type="NCBIfam" id="NF003610">
    <property type="entry name" value="PRK05257.3-1"/>
    <property type="match status" value="1"/>
</dbReference>
<dbReference type="Pfam" id="PF06039">
    <property type="entry name" value="Mqo"/>
    <property type="match status" value="1"/>
</dbReference>
<dbReference type="NCBIfam" id="NF003614">
    <property type="entry name" value="PRK05257.3-5"/>
    <property type="match status" value="1"/>
</dbReference>
<evidence type="ECO:0000256" key="3">
    <source>
        <dbReference type="ARBA" id="ARBA00005012"/>
    </source>
</evidence>
<dbReference type="NCBIfam" id="NF003603">
    <property type="entry name" value="PRK05257.1-1"/>
    <property type="match status" value="1"/>
</dbReference>
<dbReference type="Proteomes" id="UP001211872">
    <property type="component" value="Chromosome"/>
</dbReference>
<dbReference type="NCBIfam" id="NF003611">
    <property type="entry name" value="PRK05257.3-2"/>
    <property type="match status" value="1"/>
</dbReference>
<dbReference type="GO" id="GO:0008924">
    <property type="term" value="F:L-malate dehydrogenase (quinone) activity"/>
    <property type="evidence" value="ECO:0007669"/>
    <property type="project" value="UniProtKB-EC"/>
</dbReference>
<evidence type="ECO:0000256" key="5">
    <source>
        <dbReference type="ARBA" id="ARBA00022532"/>
    </source>
</evidence>
<proteinExistence type="inferred from homology"/>
<reference evidence="10 11" key="1">
    <citation type="journal article" date="2011" name="Int. J. Syst. Evol. Microbiol.">
        <title>Hymenobacter yonginensis sp. nov., isolated from a mesotrophic artificial lake.</title>
        <authorList>
            <person name="Joung Y."/>
            <person name="Cho S.H."/>
            <person name="Kim H."/>
            <person name="Kim S.B."/>
            <person name="Joh K."/>
        </authorList>
    </citation>
    <scope>NUCLEOTIDE SEQUENCE [LARGE SCALE GENOMIC DNA]</scope>
    <source>
        <strain evidence="10 11">KCTC 22745</strain>
    </source>
</reference>
<dbReference type="HAMAP" id="MF_00212">
    <property type="entry name" value="MQO"/>
    <property type="match status" value="1"/>
</dbReference>
<comment type="catalytic activity">
    <reaction evidence="1 9">
        <text>(S)-malate + a quinone = a quinol + oxaloacetate</text>
        <dbReference type="Rhea" id="RHEA:46012"/>
        <dbReference type="ChEBI" id="CHEBI:15589"/>
        <dbReference type="ChEBI" id="CHEBI:16452"/>
        <dbReference type="ChEBI" id="CHEBI:24646"/>
        <dbReference type="ChEBI" id="CHEBI:132124"/>
        <dbReference type="EC" id="1.1.5.4"/>
    </reaction>
</comment>
<gene>
    <name evidence="9" type="primary">mqo</name>
    <name evidence="10" type="ORF">O9Z63_04215</name>
</gene>
<name>A0ABY7PRG9_9BACT</name>
<dbReference type="NCBIfam" id="NF003608">
    <property type="entry name" value="PRK05257.2-4"/>
    <property type="match status" value="1"/>
</dbReference>
<protein>
    <recommendedName>
        <fullName evidence="9">Probable malate:quinone oxidoreductase</fullName>
        <ecNumber evidence="9">1.1.5.4</ecNumber>
    </recommendedName>
    <alternativeName>
        <fullName evidence="9">MQO</fullName>
    </alternativeName>
    <alternativeName>
        <fullName evidence="9">Malate dehydrogenase [quinone]</fullName>
    </alternativeName>
</protein>
<dbReference type="EC" id="1.1.5.4" evidence="9"/>
<keyword evidence="8 9" id="KW-0560">Oxidoreductase</keyword>
<keyword evidence="5 9" id="KW-0816">Tricarboxylic acid cycle</keyword>
<comment type="pathway">
    <text evidence="3 9">Carbohydrate metabolism; tricarboxylic acid cycle; oxaloacetate from (S)-malate (quinone route): step 1/1.</text>
</comment>
<evidence type="ECO:0000256" key="4">
    <source>
        <dbReference type="ARBA" id="ARBA00006389"/>
    </source>
</evidence>
<accession>A0ABY7PRG9</accession>
<dbReference type="NCBIfam" id="NF003605">
    <property type="entry name" value="PRK05257.1-4"/>
    <property type="match status" value="1"/>
</dbReference>
<dbReference type="NCBIfam" id="NF003613">
    <property type="entry name" value="PRK05257.3-4"/>
    <property type="match status" value="1"/>
</dbReference>
<sequence>MSTPASDLTTNTTTTDVVLIGAGIMSATLGLMLKELDPSLTITILERLDVAAAESSDAWNNAGTGHSAFCELNYTPEKPDGTIDISKALKIAEQFEESKQFWAYLTEQYSVKEIQRFINHIPHISFVWGEENVEYLRKRHAALTQSALFEGMEFSTDPAELRAWMPLVMEGRDPQQPVAATRMDLGTDVNFGSLTRGMFYLLQEKPGVTMHFHHDVQKLRRKDDGTWSVKAEDRTTGQTMKVRARFVFIGAGGGSLPLLEKSGIPEADGFGGFPVSGQWLKCTNPAVIARHDAKVYGKASVGSPPMSVPHLDSRMIDGRKELLFGPYAGFSTKFLKTGSYLDLPGSIQLSNLRPMIMAGLKNLPLTKYLIQQVRQSPQDRVAALREYMPEAQSQDWELAVAGQRVQVIKKDEKQGGVLEFGTEVVTSADGSIAALLGASPGASTAVSIMVHLVQKCFPQQAASPEWQQKFHEMLPSFGQSLATKPELVAEVRARTSKVLGLVEPASQQAGS</sequence>
<comment type="cofactor">
    <cofactor evidence="2 9">
        <name>FAD</name>
        <dbReference type="ChEBI" id="CHEBI:57692"/>
    </cofactor>
</comment>
<dbReference type="Gene3D" id="3.30.9.10">
    <property type="entry name" value="D-Amino Acid Oxidase, subunit A, domain 2"/>
    <property type="match status" value="1"/>
</dbReference>
<organism evidence="10 11">
    <name type="scientific">Hymenobacter yonginensis</name>
    <dbReference type="NCBI Taxonomy" id="748197"/>
    <lineage>
        <taxon>Bacteria</taxon>
        <taxon>Pseudomonadati</taxon>
        <taxon>Bacteroidota</taxon>
        <taxon>Cytophagia</taxon>
        <taxon>Cytophagales</taxon>
        <taxon>Hymenobacteraceae</taxon>
        <taxon>Hymenobacter</taxon>
    </lineage>
</organism>
<dbReference type="NCBIfam" id="NF003606">
    <property type="entry name" value="PRK05257.2-1"/>
    <property type="match status" value="1"/>
</dbReference>
<evidence type="ECO:0000313" key="10">
    <source>
        <dbReference type="EMBL" id="WBO85450.1"/>
    </source>
</evidence>
<dbReference type="RefSeq" id="WP_270128057.1">
    <property type="nucleotide sequence ID" value="NZ_CP115396.1"/>
</dbReference>
<dbReference type="NCBIfam" id="NF009875">
    <property type="entry name" value="PRK13339.1"/>
    <property type="match status" value="1"/>
</dbReference>
<keyword evidence="11" id="KW-1185">Reference proteome</keyword>
<dbReference type="InterPro" id="IPR006231">
    <property type="entry name" value="MQO"/>
</dbReference>